<dbReference type="Proteomes" id="UP000199518">
    <property type="component" value="Unassembled WGS sequence"/>
</dbReference>
<feature type="transmembrane region" description="Helical" evidence="2">
    <location>
        <begin position="149"/>
        <end position="167"/>
    </location>
</feature>
<dbReference type="Pfam" id="PF00499">
    <property type="entry name" value="Oxidored_q3"/>
    <property type="match status" value="1"/>
</dbReference>
<keyword evidence="2" id="KW-0520">NAD</keyword>
<protein>
    <recommendedName>
        <fullName evidence="2">NADH-quinone oxidoreductase subunit J</fullName>
        <ecNumber evidence="2">7.1.1.-</ecNumber>
    </recommendedName>
</protein>
<accession>A0A1I3QSE5</accession>
<keyword evidence="2" id="KW-1003">Cell membrane</keyword>
<dbReference type="GO" id="GO:0008137">
    <property type="term" value="F:NADH dehydrogenase (ubiquinone) activity"/>
    <property type="evidence" value="ECO:0007669"/>
    <property type="project" value="UniProtKB-UniRule"/>
</dbReference>
<name>A0A1I3QSE5_9PLAN</name>
<reference evidence="4" key="1">
    <citation type="submission" date="2016-10" db="EMBL/GenBank/DDBJ databases">
        <authorList>
            <person name="Varghese N."/>
            <person name="Submissions S."/>
        </authorList>
    </citation>
    <scope>NUCLEOTIDE SEQUENCE [LARGE SCALE GENOMIC DNA]</scope>
    <source>
        <strain evidence="4">DSM 26348</strain>
    </source>
</reference>
<keyword evidence="2" id="KW-0472">Membrane</keyword>
<evidence type="ECO:0000256" key="1">
    <source>
        <dbReference type="ARBA" id="ARBA00005698"/>
    </source>
</evidence>
<feature type="transmembrane region" description="Helical" evidence="2">
    <location>
        <begin position="214"/>
        <end position="236"/>
    </location>
</feature>
<dbReference type="GO" id="GO:0005886">
    <property type="term" value="C:plasma membrane"/>
    <property type="evidence" value="ECO:0007669"/>
    <property type="project" value="UniProtKB-SubCell"/>
</dbReference>
<evidence type="ECO:0000256" key="2">
    <source>
        <dbReference type="RuleBase" id="RU004429"/>
    </source>
</evidence>
<feature type="transmembrane region" description="Helical" evidence="2">
    <location>
        <begin position="6"/>
        <end position="25"/>
    </location>
</feature>
<comment type="caution">
    <text evidence="2">Lacks conserved residue(s) required for the propagation of feature annotation.</text>
</comment>
<feature type="transmembrane region" description="Helical" evidence="2">
    <location>
        <begin position="58"/>
        <end position="78"/>
    </location>
</feature>
<organism evidence="3 4">
    <name type="scientific">Planctomicrobium piriforme</name>
    <dbReference type="NCBI Taxonomy" id="1576369"/>
    <lineage>
        <taxon>Bacteria</taxon>
        <taxon>Pseudomonadati</taxon>
        <taxon>Planctomycetota</taxon>
        <taxon>Planctomycetia</taxon>
        <taxon>Planctomycetales</taxon>
        <taxon>Planctomycetaceae</taxon>
        <taxon>Planctomicrobium</taxon>
    </lineage>
</organism>
<dbReference type="PANTHER" id="PTHR33269:SF17">
    <property type="entry name" value="NADH-UBIQUINONE OXIDOREDUCTASE CHAIN 6"/>
    <property type="match status" value="1"/>
</dbReference>
<dbReference type="OrthoDB" id="289972at2"/>
<evidence type="ECO:0000313" key="4">
    <source>
        <dbReference type="Proteomes" id="UP000199518"/>
    </source>
</evidence>
<comment type="catalytic activity">
    <reaction evidence="2">
        <text>a quinone + NADH + 5 H(+)(in) = a quinol + NAD(+) + 4 H(+)(out)</text>
        <dbReference type="Rhea" id="RHEA:57888"/>
        <dbReference type="ChEBI" id="CHEBI:15378"/>
        <dbReference type="ChEBI" id="CHEBI:24646"/>
        <dbReference type="ChEBI" id="CHEBI:57540"/>
        <dbReference type="ChEBI" id="CHEBI:57945"/>
        <dbReference type="ChEBI" id="CHEBI:132124"/>
    </reaction>
</comment>
<feature type="transmembrane region" description="Helical" evidence="2">
    <location>
        <begin position="85"/>
        <end position="103"/>
    </location>
</feature>
<comment type="similarity">
    <text evidence="1 2">Belongs to the complex I subunit 6 family.</text>
</comment>
<feature type="transmembrane region" description="Helical" evidence="2">
    <location>
        <begin position="109"/>
        <end position="133"/>
    </location>
</feature>
<dbReference type="Gene3D" id="1.20.120.1200">
    <property type="entry name" value="NADH-ubiquinone/plastoquinone oxidoreductase chain 6, subunit NuoJ"/>
    <property type="match status" value="1"/>
</dbReference>
<keyword evidence="2" id="KW-0812">Transmembrane</keyword>
<comment type="function">
    <text evidence="2">NDH-1 shuttles electrons from NADH, via FMN and iron-sulfur (Fe-S) centers, to quinones in the respiratory chain. Couples the redox reaction to proton translocation (for every two electrons transferred, four hydrogen ions are translocated across the cytoplasmic membrane), and thus conserves the redox energy in a proton gradient.</text>
</comment>
<dbReference type="InterPro" id="IPR042106">
    <property type="entry name" value="Nuo/plastoQ_OxRdtase_6_NuoJ"/>
</dbReference>
<dbReference type="RefSeq" id="WP_092055116.1">
    <property type="nucleotide sequence ID" value="NZ_FOQD01000019.1"/>
</dbReference>
<dbReference type="PANTHER" id="PTHR33269">
    <property type="entry name" value="NADH-UBIQUINONE OXIDOREDUCTASE CHAIN 6"/>
    <property type="match status" value="1"/>
</dbReference>
<dbReference type="EMBL" id="FOQD01000019">
    <property type="protein sequence ID" value="SFJ36449.1"/>
    <property type="molecule type" value="Genomic_DNA"/>
</dbReference>
<dbReference type="InterPro" id="IPR001457">
    <property type="entry name" value="NADH_UbQ/plastoQ_OxRdtase_su6"/>
</dbReference>
<evidence type="ECO:0000313" key="3">
    <source>
        <dbReference type="EMBL" id="SFJ36449.1"/>
    </source>
</evidence>
<dbReference type="GO" id="GO:0048038">
    <property type="term" value="F:quinone binding"/>
    <property type="evidence" value="ECO:0007669"/>
    <property type="project" value="UniProtKB-UniRule"/>
</dbReference>
<gene>
    <name evidence="3" type="ORF">SAMN05421753_11915</name>
</gene>
<proteinExistence type="inferred from homology"/>
<sequence>MNWMEGRGLFLISLTLIAVGVMWLLPRRAVRSKAVGLALVVLGGIGQGFVLRTPASPIVYELMFWFLAGSALFFGVLTITSRNPIYGALWFALTTLATCGLFIRMSAPFLAAATIIVYAGAIIVTFVFVIMLAQQAGCTAYDQRSRRPILATISGFVLLAAVLTVLHQSSPVLVAAVPPAVGSDAEVSNPLSRPKPGETLGTMHGVGRSLFGDYLFEVEVAGTLLLVASIGAIAIAPRREQGTL</sequence>
<comment type="subcellular location">
    <subcellularLocation>
        <location evidence="2">Cell membrane</location>
        <topology evidence="2">Multi-pass membrane protein</topology>
    </subcellularLocation>
</comment>
<keyword evidence="2" id="KW-1133">Transmembrane helix</keyword>
<dbReference type="AlphaFoldDB" id="A0A1I3QSE5"/>
<dbReference type="STRING" id="1576369.SAMN05421753_11915"/>
<feature type="transmembrane region" description="Helical" evidence="2">
    <location>
        <begin position="34"/>
        <end position="52"/>
    </location>
</feature>
<keyword evidence="2" id="KW-0874">Quinone</keyword>
<keyword evidence="4" id="KW-1185">Reference proteome</keyword>
<dbReference type="EC" id="7.1.1.-" evidence="2"/>